<gene>
    <name evidence="1" type="ORF">NAES01612_LOCUS1016</name>
</gene>
<organism evidence="1">
    <name type="scientific">Paramoeba aestuarina</name>
    <dbReference type="NCBI Taxonomy" id="180227"/>
    <lineage>
        <taxon>Eukaryota</taxon>
        <taxon>Amoebozoa</taxon>
        <taxon>Discosea</taxon>
        <taxon>Flabellinia</taxon>
        <taxon>Dactylopodida</taxon>
        <taxon>Paramoebidae</taxon>
        <taxon>Paramoeba</taxon>
    </lineage>
</organism>
<dbReference type="InterPro" id="IPR011990">
    <property type="entry name" value="TPR-like_helical_dom_sf"/>
</dbReference>
<dbReference type="EMBL" id="HBKR01001620">
    <property type="protein sequence ID" value="CAE2267044.1"/>
    <property type="molecule type" value="Transcribed_RNA"/>
</dbReference>
<sequence>MIRYSFRRLCQSSQHNAAHKRWKEICEHMNTLREDKMYSPMVVFAKIGLQRMGDFDANDCPPFYETALKNEMAQAYVKLGKVEEALTVSNEILATHTNTNRIEYCKARQNHGFLLLQTGQHADAVEAERIFQSILSSNETMIKDFPLEYIDYQKLVPVAKIGLGVSLALQGTRQEHTEHTGKLPPRIEIVERSLVEKALDLFYRTLPKLYDNEETFSVGLCLVYAALIHEAGGSIEKATTSLQKLKSWMSDHQQLQEDLKMNPKDVDEWIARVEARKGEPSKV</sequence>
<evidence type="ECO:0000313" key="1">
    <source>
        <dbReference type="EMBL" id="CAE2267044.1"/>
    </source>
</evidence>
<dbReference type="Gene3D" id="1.25.40.10">
    <property type="entry name" value="Tetratricopeptide repeat domain"/>
    <property type="match status" value="1"/>
</dbReference>
<protein>
    <submittedName>
        <fullName evidence="1">Uncharacterized protein</fullName>
    </submittedName>
</protein>
<proteinExistence type="predicted"/>
<name>A0A7S4JLZ4_9EUKA</name>
<reference evidence="1" key="1">
    <citation type="submission" date="2021-01" db="EMBL/GenBank/DDBJ databases">
        <authorList>
            <person name="Corre E."/>
            <person name="Pelletier E."/>
            <person name="Niang G."/>
            <person name="Scheremetjew M."/>
            <person name="Finn R."/>
            <person name="Kale V."/>
            <person name="Holt S."/>
            <person name="Cochrane G."/>
            <person name="Meng A."/>
            <person name="Brown T."/>
            <person name="Cohen L."/>
        </authorList>
    </citation>
    <scope>NUCLEOTIDE SEQUENCE</scope>
    <source>
        <strain evidence="1">SoJaBio B1-5/56/2</strain>
    </source>
</reference>
<dbReference type="AlphaFoldDB" id="A0A7S4JLZ4"/>
<accession>A0A7S4JLZ4</accession>
<dbReference type="SUPFAM" id="SSF48452">
    <property type="entry name" value="TPR-like"/>
    <property type="match status" value="1"/>
</dbReference>